<keyword evidence="1" id="KW-0472">Membrane</keyword>
<keyword evidence="1" id="KW-0812">Transmembrane</keyword>
<feature type="transmembrane region" description="Helical" evidence="1">
    <location>
        <begin position="84"/>
        <end position="104"/>
    </location>
</feature>
<reference evidence="2 3" key="1">
    <citation type="submission" date="2024-03" db="EMBL/GenBank/DDBJ databases">
        <title>A Dehalogenimonas Isolated from Estuarine Sediments Dihaloeliminates Chlorinated Alkanes.</title>
        <authorList>
            <person name="Yang Y."/>
            <person name="Wang H."/>
        </authorList>
    </citation>
    <scope>NUCLEOTIDE SEQUENCE [LARGE SCALE GENOMIC DNA]</scope>
    <source>
        <strain evidence="2 3">W</strain>
    </source>
</reference>
<evidence type="ECO:0000313" key="2">
    <source>
        <dbReference type="EMBL" id="WWX26157.1"/>
    </source>
</evidence>
<protein>
    <submittedName>
        <fullName evidence="2">DUF1538 domain-containing protein</fullName>
    </submittedName>
</protein>
<gene>
    <name evidence="2" type="ORF">V8247_04090</name>
</gene>
<feature type="transmembrane region" description="Helical" evidence="1">
    <location>
        <begin position="210"/>
        <end position="234"/>
    </location>
</feature>
<feature type="transmembrane region" description="Helical" evidence="1">
    <location>
        <begin position="45"/>
        <end position="64"/>
    </location>
</feature>
<accession>A0ABZ2J5G8</accession>
<feature type="transmembrane region" description="Helical" evidence="1">
    <location>
        <begin position="180"/>
        <end position="204"/>
    </location>
</feature>
<dbReference type="RefSeq" id="WP_338739051.1">
    <property type="nucleotide sequence ID" value="NZ_CP146612.1"/>
</dbReference>
<keyword evidence="3" id="KW-1185">Reference proteome</keyword>
<feature type="transmembrane region" description="Helical" evidence="1">
    <location>
        <begin position="149"/>
        <end position="168"/>
    </location>
</feature>
<feature type="transmembrane region" description="Helical" evidence="1">
    <location>
        <begin position="125"/>
        <end position="143"/>
    </location>
</feature>
<keyword evidence="1" id="KW-1133">Transmembrane helix</keyword>
<dbReference type="Pfam" id="PF07556">
    <property type="entry name" value="DUF1538"/>
    <property type="match status" value="1"/>
</dbReference>
<evidence type="ECO:0000256" key="1">
    <source>
        <dbReference type="SAM" id="Phobius"/>
    </source>
</evidence>
<name>A0ABZ2J5G8_9CHLR</name>
<organism evidence="2 3">
    <name type="scientific">Candidatus Dehalogenimonas loeffleri</name>
    <dbReference type="NCBI Taxonomy" id="3127115"/>
    <lineage>
        <taxon>Bacteria</taxon>
        <taxon>Bacillati</taxon>
        <taxon>Chloroflexota</taxon>
        <taxon>Dehalococcoidia</taxon>
        <taxon>Dehalococcoidales</taxon>
        <taxon>Dehalococcoidaceae</taxon>
        <taxon>Dehalogenimonas</taxon>
    </lineage>
</organism>
<dbReference type="Proteomes" id="UP001375370">
    <property type="component" value="Chromosome"/>
</dbReference>
<proteinExistence type="predicted"/>
<dbReference type="InterPro" id="IPR011435">
    <property type="entry name" value="UmpAB"/>
</dbReference>
<dbReference type="EMBL" id="CP146612">
    <property type="protein sequence ID" value="WWX26157.1"/>
    <property type="molecule type" value="Genomic_DNA"/>
</dbReference>
<evidence type="ECO:0000313" key="3">
    <source>
        <dbReference type="Proteomes" id="UP001375370"/>
    </source>
</evidence>
<sequence length="243" mass="25965">MKEITILDGLLTTAEGVMEAVLPLLAILLAFQVLFLRLPSSYILNLLKGTLIASVGLVLFLQGVKEGFLPYGQAIGEALGDFSHKWMIIPFGFILGFLTTLGEPAVRILCDQVEETSSGSIRKPAVLYAICIGVAMFVALGMARIVYSIPLLNILIPGYALVMVLLWFSQKDYTSIAIDAGGVATGPMANTFLLGLGLGLSAAIGSQDAIIYGLGLVALIALAPIISVMTLGLIMRVRIYYRR</sequence>
<feature type="transmembrane region" description="Helical" evidence="1">
    <location>
        <begin position="20"/>
        <end position="38"/>
    </location>
</feature>